<evidence type="ECO:0000313" key="2">
    <source>
        <dbReference type="Proteomes" id="UP000183200"/>
    </source>
</evidence>
<name>A0A1H0GFP9_9SPHI</name>
<dbReference type="InterPro" id="IPR012489">
    <property type="entry name" value="NucleaseA_inhib-like"/>
</dbReference>
<dbReference type="EMBL" id="FNGY01000011">
    <property type="protein sequence ID" value="SDO05765.1"/>
    <property type="molecule type" value="Genomic_DNA"/>
</dbReference>
<dbReference type="InterPro" id="IPR036587">
    <property type="entry name" value="NucleaseA_inhib-like_sf"/>
</dbReference>
<sequence>MENQILPELSTKIQGLFYLSESEAPLVIEKLGVLPKEQLNAKIAELNAAAPEALINVKPEDFFEKILKSADPNDDIVVANANKFQELHTFLKGNFSGIQVTRIEDGVKVPIIITAFLPDNTCIALTTYAIES</sequence>
<dbReference type="Pfam" id="PF07924">
    <property type="entry name" value="NuiA"/>
    <property type="match status" value="1"/>
</dbReference>
<dbReference type="Gene3D" id="3.40.1460.10">
    <property type="entry name" value="Nuclease A inhibitor-like"/>
    <property type="match status" value="1"/>
</dbReference>
<evidence type="ECO:0000313" key="1">
    <source>
        <dbReference type="EMBL" id="SDO05765.1"/>
    </source>
</evidence>
<proteinExistence type="predicted"/>
<dbReference type="Proteomes" id="UP000183200">
    <property type="component" value="Unassembled WGS sequence"/>
</dbReference>
<dbReference type="SUPFAM" id="SSF82602">
    <property type="entry name" value="Nuclease A inhibitor (NuiA)"/>
    <property type="match status" value="1"/>
</dbReference>
<dbReference type="AlphaFoldDB" id="A0A1H0GFP9"/>
<reference evidence="2" key="1">
    <citation type="submission" date="2016-10" db="EMBL/GenBank/DDBJ databases">
        <authorList>
            <person name="Varghese N."/>
            <person name="Submissions S."/>
        </authorList>
    </citation>
    <scope>NUCLEOTIDE SEQUENCE [LARGE SCALE GENOMIC DNA]</scope>
    <source>
        <strain evidence="2">DSM 19110</strain>
    </source>
</reference>
<organism evidence="1 2">
    <name type="scientific">Pedobacter steynii</name>
    <dbReference type="NCBI Taxonomy" id="430522"/>
    <lineage>
        <taxon>Bacteria</taxon>
        <taxon>Pseudomonadati</taxon>
        <taxon>Bacteroidota</taxon>
        <taxon>Sphingobacteriia</taxon>
        <taxon>Sphingobacteriales</taxon>
        <taxon>Sphingobacteriaceae</taxon>
        <taxon>Pedobacter</taxon>
    </lineage>
</organism>
<gene>
    <name evidence="1" type="ORF">SAMN05421820_111132</name>
</gene>
<protein>
    <submittedName>
        <fullName evidence="1">Nuclease A inhibitor-like protein</fullName>
    </submittedName>
</protein>
<accession>A0A1H0GFP9</accession>
<dbReference type="OrthoDB" id="674042at2"/>
<dbReference type="STRING" id="430522.BFS30_08935"/>
<keyword evidence="2" id="KW-1185">Reference proteome</keyword>
<dbReference type="RefSeq" id="WP_074611897.1">
    <property type="nucleotide sequence ID" value="NZ_FNGY01000011.1"/>
</dbReference>